<dbReference type="OrthoDB" id="4078956at2759"/>
<sequence>MARAERYNRGKSWRDKFLKSKKQKEKKKDNKPIFVTEDDLFKRIGSGNDYSTERFYDWNIMLSNHILDKEYEEPKMRSLKDLCAMQIAEHHDLINHELLKNGNWSIWAPVWKYIVRWRRDNFKTFQTFADAFHRSSEFACHGNVRSYPSSRFKTLLSNTAQDTKRHRVERLFSNIKLTNLISNLNNSWFPHLTVLEISKDLQDDELLELTNLTNLTALKITQTNGMKDTIVNSWCSALKSQKWTRLQVLCLPRVSESSLIKLQRQVMNSRLLYIEIETGSSRFNIDKEWPNLDRTHWELIKERSIIEQPLALKFQSLLLLQRIENRSLIPTSSTILLDFNILDKEFVDYGGLVSQTEYDSLWNMGEVKGCYLGLLLKKLPKFENTVKKATGVKRLKTNPKPKVTSLNSFFDL</sequence>
<reference evidence="1 2" key="1">
    <citation type="journal article" date="2016" name="Proc. Natl. Acad. Sci. U.S.A.">
        <title>Comparative genomics of biotechnologically important yeasts.</title>
        <authorList>
            <person name="Riley R."/>
            <person name="Haridas S."/>
            <person name="Wolfe K.H."/>
            <person name="Lopes M.R."/>
            <person name="Hittinger C.T."/>
            <person name="Goeker M."/>
            <person name="Salamov A.A."/>
            <person name="Wisecaver J.H."/>
            <person name="Long T.M."/>
            <person name="Calvey C.H."/>
            <person name="Aerts A.L."/>
            <person name="Barry K.W."/>
            <person name="Choi C."/>
            <person name="Clum A."/>
            <person name="Coughlan A.Y."/>
            <person name="Deshpande S."/>
            <person name="Douglass A.P."/>
            <person name="Hanson S.J."/>
            <person name="Klenk H.-P."/>
            <person name="LaButti K.M."/>
            <person name="Lapidus A."/>
            <person name="Lindquist E.A."/>
            <person name="Lipzen A.M."/>
            <person name="Meier-Kolthoff J.P."/>
            <person name="Ohm R.A."/>
            <person name="Otillar R.P."/>
            <person name="Pangilinan J.L."/>
            <person name="Peng Y."/>
            <person name="Rokas A."/>
            <person name="Rosa C.A."/>
            <person name="Scheuner C."/>
            <person name="Sibirny A.A."/>
            <person name="Slot J.C."/>
            <person name="Stielow J.B."/>
            <person name="Sun H."/>
            <person name="Kurtzman C.P."/>
            <person name="Blackwell M."/>
            <person name="Grigoriev I.V."/>
            <person name="Jeffries T.W."/>
        </authorList>
    </citation>
    <scope>NUCLEOTIDE SEQUENCE [LARGE SCALE GENOMIC DNA]</scope>
    <source>
        <strain evidence="2">ATCC 58044 / CBS 1984 / NCYC 433 / NRRL Y-366-8</strain>
    </source>
</reference>
<keyword evidence="2" id="KW-1185">Reference proteome</keyword>
<evidence type="ECO:0000313" key="2">
    <source>
        <dbReference type="Proteomes" id="UP000094112"/>
    </source>
</evidence>
<dbReference type="Proteomes" id="UP000094112">
    <property type="component" value="Unassembled WGS sequence"/>
</dbReference>
<name>A0A1E3P741_WICAA</name>
<organism evidence="1 2">
    <name type="scientific">Wickerhamomyces anomalus (strain ATCC 58044 / CBS 1984 / NCYC 433 / NRRL Y-366-8)</name>
    <name type="common">Yeast</name>
    <name type="synonym">Hansenula anomala</name>
    <dbReference type="NCBI Taxonomy" id="683960"/>
    <lineage>
        <taxon>Eukaryota</taxon>
        <taxon>Fungi</taxon>
        <taxon>Dikarya</taxon>
        <taxon>Ascomycota</taxon>
        <taxon>Saccharomycotina</taxon>
        <taxon>Saccharomycetes</taxon>
        <taxon>Phaffomycetales</taxon>
        <taxon>Wickerhamomycetaceae</taxon>
        <taxon>Wickerhamomyces</taxon>
    </lineage>
</organism>
<evidence type="ECO:0000313" key="1">
    <source>
        <dbReference type="EMBL" id="ODQ61251.1"/>
    </source>
</evidence>
<dbReference type="AlphaFoldDB" id="A0A1E3P741"/>
<protein>
    <submittedName>
        <fullName evidence="1">Uncharacterized protein</fullName>
    </submittedName>
</protein>
<dbReference type="RefSeq" id="XP_019040458.1">
    <property type="nucleotide sequence ID" value="XM_019184629.1"/>
</dbReference>
<proteinExistence type="predicted"/>
<dbReference type="GeneID" id="30201875"/>
<accession>A0A1E3P741</accession>
<gene>
    <name evidence="1" type="ORF">WICANDRAFT_77893</name>
</gene>
<dbReference type="EMBL" id="KV454209">
    <property type="protein sequence ID" value="ODQ61251.1"/>
    <property type="molecule type" value="Genomic_DNA"/>
</dbReference>